<keyword evidence="6 11" id="KW-0547">Nucleotide-binding</keyword>
<reference evidence="17" key="1">
    <citation type="submission" date="2025-08" db="UniProtKB">
        <authorList>
            <consortium name="RefSeq"/>
        </authorList>
    </citation>
    <scope>IDENTIFICATION</scope>
    <source>
        <tissue evidence="17">Muscle</tissue>
    </source>
</reference>
<evidence type="ECO:0000256" key="10">
    <source>
        <dbReference type="ARBA" id="ARBA00048344"/>
    </source>
</evidence>
<dbReference type="InterPro" id="IPR022628">
    <property type="entry name" value="S-AdoMet_synt_N"/>
</dbReference>
<evidence type="ECO:0000256" key="12">
    <source>
        <dbReference type="RuleBase" id="RU004462"/>
    </source>
</evidence>
<evidence type="ECO:0000256" key="7">
    <source>
        <dbReference type="ARBA" id="ARBA00022840"/>
    </source>
</evidence>
<evidence type="ECO:0000256" key="5">
    <source>
        <dbReference type="ARBA" id="ARBA00022723"/>
    </source>
</evidence>
<dbReference type="HAMAP" id="MF_00086">
    <property type="entry name" value="S_AdoMet_synth1"/>
    <property type="match status" value="1"/>
</dbReference>
<comment type="cofactor">
    <cofactor evidence="11">
        <name>Mg(2+)</name>
        <dbReference type="ChEBI" id="CHEBI:18420"/>
    </cofactor>
    <text evidence="11">Binds 2 magnesium ions per subunit. The magnesium ions interact primarily with the substrate.</text>
</comment>
<evidence type="ECO:0000256" key="11">
    <source>
        <dbReference type="RuleBase" id="RU000541"/>
    </source>
</evidence>
<evidence type="ECO:0000313" key="16">
    <source>
        <dbReference type="Proteomes" id="UP000694941"/>
    </source>
</evidence>
<evidence type="ECO:0000313" key="17">
    <source>
        <dbReference type="RefSeq" id="XP_013788894.1"/>
    </source>
</evidence>
<evidence type="ECO:0000256" key="2">
    <source>
        <dbReference type="ARBA" id="ARBA00009685"/>
    </source>
</evidence>
<keyword evidence="16" id="KW-1185">Reference proteome</keyword>
<feature type="domain" description="S-adenosylmethionine synthetase C-terminal" evidence="15">
    <location>
        <begin position="287"/>
        <end position="423"/>
    </location>
</feature>
<dbReference type="Pfam" id="PF02773">
    <property type="entry name" value="S-AdoMet_synt_C"/>
    <property type="match status" value="1"/>
</dbReference>
<dbReference type="SUPFAM" id="SSF55973">
    <property type="entry name" value="S-adenosylmethionine synthetase"/>
    <property type="match status" value="3"/>
</dbReference>
<accession>A0ABM1BUH0</accession>
<dbReference type="GeneID" id="106472780"/>
<evidence type="ECO:0000256" key="1">
    <source>
        <dbReference type="ARBA" id="ARBA00005224"/>
    </source>
</evidence>
<dbReference type="PANTHER" id="PTHR11964">
    <property type="entry name" value="S-ADENOSYLMETHIONINE SYNTHETASE"/>
    <property type="match status" value="1"/>
</dbReference>
<gene>
    <name evidence="17" type="primary">LOC106472780</name>
</gene>
<organism evidence="16 17">
    <name type="scientific">Limulus polyphemus</name>
    <name type="common">Atlantic horseshoe crab</name>
    <dbReference type="NCBI Taxonomy" id="6850"/>
    <lineage>
        <taxon>Eukaryota</taxon>
        <taxon>Metazoa</taxon>
        <taxon>Ecdysozoa</taxon>
        <taxon>Arthropoda</taxon>
        <taxon>Chelicerata</taxon>
        <taxon>Merostomata</taxon>
        <taxon>Xiphosura</taxon>
        <taxon>Limulidae</taxon>
        <taxon>Limulus</taxon>
    </lineage>
</organism>
<dbReference type="Proteomes" id="UP000694941">
    <property type="component" value="Unplaced"/>
</dbReference>
<comment type="pathway">
    <text evidence="1 11">Amino-acid biosynthesis; S-adenosyl-L-methionine biosynthesis; S-adenosyl-L-methionine from L-methionine: step 1/1.</text>
</comment>
<comment type="similarity">
    <text evidence="2 12">Belongs to the AdoMet synthase family.</text>
</comment>
<dbReference type="Gene3D" id="3.30.300.10">
    <property type="match status" value="3"/>
</dbReference>
<name>A0ABM1BUH0_LIMPO</name>
<feature type="domain" description="S-adenosylmethionine synthetase N-terminal" evidence="13">
    <location>
        <begin position="53"/>
        <end position="149"/>
    </location>
</feature>
<keyword evidence="5 11" id="KW-0479">Metal-binding</keyword>
<protein>
    <recommendedName>
        <fullName evidence="11">S-adenosylmethionine synthase</fullName>
        <ecNumber evidence="11">2.5.1.6</ecNumber>
    </recommendedName>
</protein>
<dbReference type="PROSITE" id="PS00376">
    <property type="entry name" value="ADOMET_SYNTHASE_1"/>
    <property type="match status" value="1"/>
</dbReference>
<evidence type="ECO:0000256" key="9">
    <source>
        <dbReference type="ARBA" id="ARBA00022958"/>
    </source>
</evidence>
<dbReference type="PIRSF" id="PIRSF000497">
    <property type="entry name" value="MAT"/>
    <property type="match status" value="1"/>
</dbReference>
<dbReference type="CDD" id="cd18079">
    <property type="entry name" value="S-AdoMet_synt"/>
    <property type="match status" value="1"/>
</dbReference>
<evidence type="ECO:0000259" key="15">
    <source>
        <dbReference type="Pfam" id="PF02773"/>
    </source>
</evidence>
<dbReference type="InterPro" id="IPR022636">
    <property type="entry name" value="S-AdoMet_synthetase_sfam"/>
</dbReference>
<proteinExistence type="inferred from homology"/>
<dbReference type="Pfam" id="PF00438">
    <property type="entry name" value="S-AdoMet_synt_N"/>
    <property type="match status" value="1"/>
</dbReference>
<dbReference type="RefSeq" id="XP_013788894.1">
    <property type="nucleotide sequence ID" value="XM_013933440.2"/>
</dbReference>
<keyword evidence="4 11" id="KW-0808">Transferase</keyword>
<dbReference type="Pfam" id="PF02772">
    <property type="entry name" value="S-AdoMet_synt_M"/>
    <property type="match status" value="1"/>
</dbReference>
<comment type="catalytic activity">
    <reaction evidence="10 11">
        <text>L-methionine + ATP + H2O = S-adenosyl-L-methionine + phosphate + diphosphate</text>
        <dbReference type="Rhea" id="RHEA:21080"/>
        <dbReference type="ChEBI" id="CHEBI:15377"/>
        <dbReference type="ChEBI" id="CHEBI:30616"/>
        <dbReference type="ChEBI" id="CHEBI:33019"/>
        <dbReference type="ChEBI" id="CHEBI:43474"/>
        <dbReference type="ChEBI" id="CHEBI:57844"/>
        <dbReference type="ChEBI" id="CHEBI:59789"/>
        <dbReference type="EC" id="2.5.1.6"/>
    </reaction>
</comment>
<sequence>MTTDLGAGIPSSQSFNSFMEMHQHLHSDTDGLPSWPVHVYDGYMEHPGRGEVFLFTSESVGEGHPDKMCDQISDAILDAHLSQDPDAKVACECVTKTGMVLLCGEITSKTHVDYQRVVRNTIKHIGYDDSSKGFDYKTMNLVVAIEEQSENIASGVHHEKDEDTLGAGDQGLMFGYATNETEECMPLTVKLAHVLNLRLAEMRRDGTFWWARPDSKTQVTCEYYFDHGVAVPIRVHTVIISVQHSDEISLEELRKQILEKLIKTVIPPELMDDKTILHINPCGKFVIGGPMGDAGLTGRKIIVDTYGGWGAHGGGAFSGKDPTKVDRSAAYAARWVAKSLVKSKLCKRCLVQLSYAIGISEPISIAIFTYGTSKLSHLELLQIVRDNFDLRPGKIIKDLDLKRPIFQKTSTYGHFGRDDFPWEITKKLTLPTGCPFVE</sequence>
<comment type="cofactor">
    <cofactor evidence="11">
        <name>K(+)</name>
        <dbReference type="ChEBI" id="CHEBI:29103"/>
    </cofactor>
    <text evidence="11">Binds 1 potassium ion per subunit. The potassium ion interacts primarily with the substrate.</text>
</comment>
<evidence type="ECO:0000256" key="3">
    <source>
        <dbReference type="ARBA" id="ARBA00022563"/>
    </source>
</evidence>
<evidence type="ECO:0000259" key="14">
    <source>
        <dbReference type="Pfam" id="PF02772"/>
    </source>
</evidence>
<evidence type="ECO:0000256" key="6">
    <source>
        <dbReference type="ARBA" id="ARBA00022741"/>
    </source>
</evidence>
<dbReference type="PROSITE" id="PS00377">
    <property type="entry name" value="ADOMET_SYNTHASE_2"/>
    <property type="match status" value="1"/>
</dbReference>
<keyword evidence="8 11" id="KW-0460">Magnesium</keyword>
<dbReference type="NCBIfam" id="TIGR01034">
    <property type="entry name" value="metK"/>
    <property type="match status" value="1"/>
</dbReference>
<evidence type="ECO:0000256" key="8">
    <source>
        <dbReference type="ARBA" id="ARBA00022842"/>
    </source>
</evidence>
<dbReference type="InterPro" id="IPR022629">
    <property type="entry name" value="S-AdoMet_synt_central"/>
</dbReference>
<evidence type="ECO:0000256" key="4">
    <source>
        <dbReference type="ARBA" id="ARBA00022679"/>
    </source>
</evidence>
<feature type="domain" description="S-adenosylmethionine synthetase central" evidence="14">
    <location>
        <begin position="165"/>
        <end position="285"/>
    </location>
</feature>
<keyword evidence="3 11" id="KW-0554">One-carbon metabolism</keyword>
<dbReference type="InterPro" id="IPR022630">
    <property type="entry name" value="S-AdoMet_synt_C"/>
</dbReference>
<keyword evidence="9 11" id="KW-0630">Potassium</keyword>
<keyword evidence="7 11" id="KW-0067">ATP-binding</keyword>
<dbReference type="InterPro" id="IPR002133">
    <property type="entry name" value="S-AdoMet_synthetase"/>
</dbReference>
<comment type="function">
    <text evidence="11">Catalyzes the formation of S-adenosylmethionine from methionine and ATP.</text>
</comment>
<dbReference type="EC" id="2.5.1.6" evidence="11"/>
<evidence type="ECO:0000259" key="13">
    <source>
        <dbReference type="Pfam" id="PF00438"/>
    </source>
</evidence>
<dbReference type="InterPro" id="IPR022631">
    <property type="entry name" value="ADOMET_SYNTHASE_CS"/>
</dbReference>